<keyword evidence="5 7" id="KW-0862">Zinc</keyword>
<evidence type="ECO:0000256" key="2">
    <source>
        <dbReference type="ARBA" id="ARBA00022723"/>
    </source>
</evidence>
<feature type="binding site" evidence="7">
    <location>
        <position position="72"/>
    </location>
    <ligand>
        <name>Fe(3+)</name>
        <dbReference type="ChEBI" id="CHEBI:29034"/>
    </ligand>
</feature>
<dbReference type="Proteomes" id="UP000003374">
    <property type="component" value="Unassembled WGS sequence"/>
</dbReference>
<feature type="binding site" evidence="7">
    <location>
        <position position="240"/>
    </location>
    <ligand>
        <name>Fe(3+)</name>
        <dbReference type="ChEBI" id="CHEBI:29034"/>
    </ligand>
</feature>
<feature type="binding site" evidence="7">
    <location>
        <position position="315"/>
    </location>
    <ligand>
        <name>Zn(2+)</name>
        <dbReference type="ChEBI" id="CHEBI:29105"/>
    </ligand>
</feature>
<dbReference type="InterPro" id="IPR005920">
    <property type="entry name" value="HutI"/>
</dbReference>
<dbReference type="NCBIfam" id="TIGR01224">
    <property type="entry name" value="hutI"/>
    <property type="match status" value="1"/>
</dbReference>
<feature type="binding site" evidence="7">
    <location>
        <position position="142"/>
    </location>
    <ligand>
        <name>N-formimidoyl-L-glutamate</name>
        <dbReference type="ChEBI" id="CHEBI:58928"/>
    </ligand>
</feature>
<dbReference type="GO" id="GO:0019556">
    <property type="term" value="P:L-histidine catabolic process to glutamate and formamide"/>
    <property type="evidence" value="ECO:0007669"/>
    <property type="project" value="UniProtKB-UniRule"/>
</dbReference>
<feature type="binding site" evidence="7">
    <location>
        <position position="319"/>
    </location>
    <ligand>
        <name>N-formimidoyl-L-glutamate</name>
        <dbReference type="ChEBI" id="CHEBI:58928"/>
    </ligand>
</feature>
<feature type="binding site" evidence="7">
    <location>
        <position position="70"/>
    </location>
    <ligand>
        <name>Zn(2+)</name>
        <dbReference type="ChEBI" id="CHEBI:29105"/>
    </ligand>
</feature>
<proteinExistence type="inferred from homology"/>
<comment type="pathway">
    <text evidence="7">Amino-acid degradation; L-histidine degradation into L-glutamate; N-formimidoyl-L-glutamate from L-histidine: step 3/3.</text>
</comment>
<feature type="binding site" evidence="7">
    <location>
        <position position="320"/>
    </location>
    <ligand>
        <name>4-imidazolone-5-propanoate</name>
        <dbReference type="ChEBI" id="CHEBI:77893"/>
    </ligand>
</feature>
<feature type="domain" description="Amidohydrolase-related" evidence="8">
    <location>
        <begin position="61"/>
        <end position="384"/>
    </location>
</feature>
<feature type="binding site" evidence="7">
    <location>
        <position position="142"/>
    </location>
    <ligand>
        <name>4-imidazolone-5-propanoate</name>
        <dbReference type="ChEBI" id="CHEBI:77893"/>
    </ligand>
</feature>
<dbReference type="PANTHER" id="PTHR42752:SF1">
    <property type="entry name" value="IMIDAZOLONEPROPIONASE-RELATED"/>
    <property type="match status" value="1"/>
</dbReference>
<evidence type="ECO:0000256" key="4">
    <source>
        <dbReference type="ARBA" id="ARBA00022808"/>
    </source>
</evidence>
<comment type="subcellular location">
    <subcellularLocation>
        <location evidence="7">Cytoplasm</location>
    </subcellularLocation>
</comment>
<feature type="binding site" evidence="7">
    <location>
        <position position="72"/>
    </location>
    <ligand>
        <name>Zn(2+)</name>
        <dbReference type="ChEBI" id="CHEBI:29105"/>
    </ligand>
</feature>
<dbReference type="GO" id="GO:0005506">
    <property type="term" value="F:iron ion binding"/>
    <property type="evidence" value="ECO:0007669"/>
    <property type="project" value="UniProtKB-UniRule"/>
</dbReference>
<dbReference type="SUPFAM" id="SSF51338">
    <property type="entry name" value="Composite domain of metallo-dependent hydrolases"/>
    <property type="match status" value="1"/>
</dbReference>
<dbReference type="InterPro" id="IPR011059">
    <property type="entry name" value="Metal-dep_hydrolase_composite"/>
</dbReference>
<protein>
    <recommendedName>
        <fullName evidence="1 7">Imidazolonepropionase</fullName>
        <ecNumber evidence="1 7">3.5.2.7</ecNumber>
    </recommendedName>
    <alternativeName>
        <fullName evidence="7">Imidazolone-5-propionate hydrolase</fullName>
    </alternativeName>
</protein>
<organism evidence="9 10">
    <name type="scientific">Nitrococcus mobilis Nb-231</name>
    <dbReference type="NCBI Taxonomy" id="314278"/>
    <lineage>
        <taxon>Bacteria</taxon>
        <taxon>Pseudomonadati</taxon>
        <taxon>Pseudomonadota</taxon>
        <taxon>Gammaproteobacteria</taxon>
        <taxon>Chromatiales</taxon>
        <taxon>Ectothiorhodospiraceae</taxon>
        <taxon>Nitrococcus</taxon>
    </lineage>
</organism>
<evidence type="ECO:0000256" key="5">
    <source>
        <dbReference type="ARBA" id="ARBA00022833"/>
    </source>
</evidence>
<evidence type="ECO:0000313" key="10">
    <source>
        <dbReference type="Proteomes" id="UP000003374"/>
    </source>
</evidence>
<dbReference type="InterPro" id="IPR006680">
    <property type="entry name" value="Amidohydro-rel"/>
</dbReference>
<dbReference type="GO" id="GO:0005737">
    <property type="term" value="C:cytoplasm"/>
    <property type="evidence" value="ECO:0007669"/>
    <property type="project" value="UniProtKB-SubCell"/>
</dbReference>
<keyword evidence="2 7" id="KW-0479">Metal-binding</keyword>
<evidence type="ECO:0000259" key="8">
    <source>
        <dbReference type="Pfam" id="PF01979"/>
    </source>
</evidence>
<evidence type="ECO:0000256" key="7">
    <source>
        <dbReference type="HAMAP-Rule" id="MF_00372"/>
    </source>
</evidence>
<dbReference type="Gene3D" id="3.20.20.140">
    <property type="entry name" value="Metal-dependent hydrolases"/>
    <property type="match status" value="1"/>
</dbReference>
<dbReference type="Gene3D" id="2.30.40.10">
    <property type="entry name" value="Urease, subunit C, domain 1"/>
    <property type="match status" value="1"/>
</dbReference>
<feature type="binding site" evidence="7">
    <location>
        <position position="240"/>
    </location>
    <ligand>
        <name>Zn(2+)</name>
        <dbReference type="ChEBI" id="CHEBI:29105"/>
    </ligand>
</feature>
<comment type="similarity">
    <text evidence="7">Belongs to the metallo-dependent hydrolases superfamily. HutI family.</text>
</comment>
<accession>A4BTA5</accession>
<comment type="catalytic activity">
    <reaction evidence="7">
        <text>4-imidazolone-5-propanoate + H2O = N-formimidoyl-L-glutamate</text>
        <dbReference type="Rhea" id="RHEA:23660"/>
        <dbReference type="ChEBI" id="CHEBI:15377"/>
        <dbReference type="ChEBI" id="CHEBI:58928"/>
        <dbReference type="ChEBI" id="CHEBI:77893"/>
        <dbReference type="EC" id="3.5.2.7"/>
    </reaction>
</comment>
<dbReference type="eggNOG" id="COG1228">
    <property type="taxonomic scope" value="Bacteria"/>
</dbReference>
<dbReference type="Pfam" id="PF01979">
    <property type="entry name" value="Amidohydro_1"/>
    <property type="match status" value="1"/>
</dbReference>
<dbReference type="STRING" id="314278.NB231_07552"/>
<feature type="binding site" evidence="7">
    <location>
        <position position="315"/>
    </location>
    <ligand>
        <name>Fe(3+)</name>
        <dbReference type="ChEBI" id="CHEBI:29034"/>
    </ligand>
</feature>
<dbReference type="OrthoDB" id="9776455at2"/>
<feature type="binding site" evidence="7">
    <location>
        <position position="243"/>
    </location>
    <ligand>
        <name>4-imidazolone-5-propanoate</name>
        <dbReference type="ChEBI" id="CHEBI:77893"/>
    </ligand>
</feature>
<dbReference type="HAMAP" id="MF_00372">
    <property type="entry name" value="HutI"/>
    <property type="match status" value="1"/>
</dbReference>
<sequence length="416" mass="44529">MDWDTLWLNCQAATMVPGSPYGAIRDAAIAARDGRIAWVGRRHDLPPEHCAAEIVDLAGCWVTPGLIDCHTHLIFGGHRAQEFTLRLEGARYETIARAGGGILSTVEATRAASADALLRAAEARARERLAEGVTVLEIKSGYGLDVETELRMLRLARDLGERLPMTVRTTCLAAHTLPLEYSQAADDYIDLILDTILPRAIDSGLVDAVDVFCEGIAFTPVQAERILRAARDYGLAVKLHAGQLSDLGGAGLAARYGALSVDHLEHVSEADVCAMAGAGCVAVLLPGAFYSLRETQPPPVALFRKYRVPIAIASDLNPGTSPVRSLRLTLNMACTLFRLTPEEALAGATRVAARALGLQQNYGTLECGKFADLVSWDIDDPAELAYWIGGAAVMGRVRHGKLLGDPRSAASGEARN</sequence>
<evidence type="ECO:0000256" key="1">
    <source>
        <dbReference type="ARBA" id="ARBA00012864"/>
    </source>
</evidence>
<dbReference type="EMBL" id="AAOF01000013">
    <property type="protein sequence ID" value="EAR21007.1"/>
    <property type="molecule type" value="Genomic_DNA"/>
</dbReference>
<keyword evidence="4 7" id="KW-0369">Histidine metabolism</keyword>
<dbReference type="GO" id="GO:0050480">
    <property type="term" value="F:imidazolonepropionase activity"/>
    <property type="evidence" value="ECO:0007669"/>
    <property type="project" value="UniProtKB-UniRule"/>
</dbReference>
<dbReference type="UniPathway" id="UPA00379">
    <property type="reaction ID" value="UER00551"/>
</dbReference>
<name>A4BTA5_9GAMM</name>
<dbReference type="AlphaFoldDB" id="A4BTA5"/>
<feature type="binding site" evidence="7">
    <location>
        <position position="317"/>
    </location>
    <ligand>
        <name>N-formimidoyl-L-glutamate</name>
        <dbReference type="ChEBI" id="CHEBI:58928"/>
    </ligand>
</feature>
<gene>
    <name evidence="7" type="primary">hutI</name>
    <name evidence="9" type="ORF">NB231_07552</name>
</gene>
<feature type="binding site" evidence="7">
    <location>
        <position position="175"/>
    </location>
    <ligand>
        <name>4-imidazolone-5-propanoate</name>
        <dbReference type="ChEBI" id="CHEBI:77893"/>
    </ligand>
</feature>
<dbReference type="FunFam" id="3.20.20.140:FF:000007">
    <property type="entry name" value="Imidazolonepropionase"/>
    <property type="match status" value="1"/>
</dbReference>
<reference evidence="9 10" key="1">
    <citation type="submission" date="2006-02" db="EMBL/GenBank/DDBJ databases">
        <authorList>
            <person name="Waterbury J."/>
            <person name="Ferriera S."/>
            <person name="Johnson J."/>
            <person name="Kravitz S."/>
            <person name="Halpern A."/>
            <person name="Remington K."/>
            <person name="Beeson K."/>
            <person name="Tran B."/>
            <person name="Rogers Y.-H."/>
            <person name="Friedman R."/>
            <person name="Venter J.C."/>
        </authorList>
    </citation>
    <scope>NUCLEOTIDE SEQUENCE [LARGE SCALE GENOMIC DNA]</scope>
    <source>
        <strain evidence="9 10">Nb-231</strain>
    </source>
</reference>
<comment type="function">
    <text evidence="7">Catalyzes the hydrolytic cleavage of the carbon-nitrogen bond in imidazolone-5-propanoate to yield N-formimidoyl-L-glutamate. It is the third step in the universal histidine degradation pathway.</text>
</comment>
<keyword evidence="6 7" id="KW-0408">Iron</keyword>
<dbReference type="GO" id="GO:0008270">
    <property type="term" value="F:zinc ion binding"/>
    <property type="evidence" value="ECO:0007669"/>
    <property type="project" value="UniProtKB-UniRule"/>
</dbReference>
<dbReference type="PANTHER" id="PTHR42752">
    <property type="entry name" value="IMIDAZOLONEPROPIONASE"/>
    <property type="match status" value="1"/>
</dbReference>
<evidence type="ECO:0000313" key="9">
    <source>
        <dbReference type="EMBL" id="EAR21007.1"/>
    </source>
</evidence>
<dbReference type="HOGENOM" id="CLU_041647_0_0_6"/>
<dbReference type="RefSeq" id="WP_005001068.1">
    <property type="nucleotide sequence ID" value="NZ_CH672427.1"/>
</dbReference>
<dbReference type="GO" id="GO:0019557">
    <property type="term" value="P:L-histidine catabolic process to glutamate and formate"/>
    <property type="evidence" value="ECO:0007669"/>
    <property type="project" value="UniProtKB-UniPathway"/>
</dbReference>
<dbReference type="EC" id="3.5.2.7" evidence="1 7"/>
<comment type="caution">
    <text evidence="9">The sequence shown here is derived from an EMBL/GenBank/DDBJ whole genome shotgun (WGS) entry which is preliminary data.</text>
</comment>
<dbReference type="SUPFAM" id="SSF51556">
    <property type="entry name" value="Metallo-dependent hydrolases"/>
    <property type="match status" value="1"/>
</dbReference>
<feature type="binding site" evidence="7">
    <location>
        <position position="70"/>
    </location>
    <ligand>
        <name>Fe(3+)</name>
        <dbReference type="ChEBI" id="CHEBI:29034"/>
    </ligand>
</feature>
<comment type="cofactor">
    <cofactor evidence="7">
        <name>Zn(2+)</name>
        <dbReference type="ChEBI" id="CHEBI:29105"/>
    </cofactor>
    <cofactor evidence="7">
        <name>Fe(3+)</name>
        <dbReference type="ChEBI" id="CHEBI:29034"/>
    </cofactor>
    <text evidence="7">Binds 1 zinc or iron ion per subunit.</text>
</comment>
<evidence type="ECO:0000256" key="6">
    <source>
        <dbReference type="ARBA" id="ARBA00023004"/>
    </source>
</evidence>
<feature type="binding site" evidence="7">
    <location>
        <position position="79"/>
    </location>
    <ligand>
        <name>4-imidazolone-5-propanoate</name>
        <dbReference type="ChEBI" id="CHEBI:77893"/>
    </ligand>
</feature>
<dbReference type="InterPro" id="IPR032466">
    <property type="entry name" value="Metal_Hydrolase"/>
</dbReference>
<keyword evidence="3 7" id="KW-0378">Hydrolase</keyword>
<keyword evidence="7" id="KW-0963">Cytoplasm</keyword>
<keyword evidence="10" id="KW-1185">Reference proteome</keyword>
<evidence type="ECO:0000256" key="3">
    <source>
        <dbReference type="ARBA" id="ARBA00022801"/>
    </source>
</evidence>